<name>A0ABQ9LPM5_HEVBR</name>
<evidence type="ECO:0000256" key="2">
    <source>
        <dbReference type="SAM" id="Phobius"/>
    </source>
</evidence>
<keyword evidence="2" id="KW-0472">Membrane</keyword>
<sequence length="199" mass="22756">MESIKLKHQNYPTNWSKFSNSHSLQLVILFFVILLSSSLFPLMFQLMQFLNCKMGKNYMFLLCNGILVIIVKNSGLISNSQPQESNQITGKSREKIGGSPMKSQELSEVKTVVTEEKNVGMEVEEAREIEHKSSIVVRNVHLIAKDKADDQQWIENGIATVEEEEEEEEEVGLLSAEELNKKCDDFIRKMKEGIRFEAQ</sequence>
<organism evidence="3 4">
    <name type="scientific">Hevea brasiliensis</name>
    <name type="common">Para rubber tree</name>
    <name type="synonym">Siphonia brasiliensis</name>
    <dbReference type="NCBI Taxonomy" id="3981"/>
    <lineage>
        <taxon>Eukaryota</taxon>
        <taxon>Viridiplantae</taxon>
        <taxon>Streptophyta</taxon>
        <taxon>Embryophyta</taxon>
        <taxon>Tracheophyta</taxon>
        <taxon>Spermatophyta</taxon>
        <taxon>Magnoliopsida</taxon>
        <taxon>eudicotyledons</taxon>
        <taxon>Gunneridae</taxon>
        <taxon>Pentapetalae</taxon>
        <taxon>rosids</taxon>
        <taxon>fabids</taxon>
        <taxon>Malpighiales</taxon>
        <taxon>Euphorbiaceae</taxon>
        <taxon>Crotonoideae</taxon>
        <taxon>Micrandreae</taxon>
        <taxon>Hevea</taxon>
    </lineage>
</organism>
<dbReference type="PANTHER" id="PTHR34947">
    <property type="entry name" value="TRANSMEMBRANE PROTEIN"/>
    <property type="match status" value="1"/>
</dbReference>
<accession>A0ABQ9LPM5</accession>
<feature type="transmembrane region" description="Helical" evidence="2">
    <location>
        <begin position="24"/>
        <end position="46"/>
    </location>
</feature>
<evidence type="ECO:0000256" key="1">
    <source>
        <dbReference type="SAM" id="MobiDB-lite"/>
    </source>
</evidence>
<keyword evidence="2" id="KW-0812">Transmembrane</keyword>
<keyword evidence="4" id="KW-1185">Reference proteome</keyword>
<proteinExistence type="predicted"/>
<feature type="region of interest" description="Disordered" evidence="1">
    <location>
        <begin position="80"/>
        <end position="101"/>
    </location>
</feature>
<dbReference type="PANTHER" id="PTHR34947:SF3">
    <property type="entry name" value="TRANSMEMBRANE PROTEIN"/>
    <property type="match status" value="1"/>
</dbReference>
<comment type="caution">
    <text evidence="3">The sequence shown here is derived from an EMBL/GenBank/DDBJ whole genome shotgun (WGS) entry which is preliminary data.</text>
</comment>
<evidence type="ECO:0000313" key="4">
    <source>
        <dbReference type="Proteomes" id="UP001174677"/>
    </source>
</evidence>
<gene>
    <name evidence="3" type="ORF">P3X46_018079</name>
</gene>
<dbReference type="Proteomes" id="UP001174677">
    <property type="component" value="Chromosome 10"/>
</dbReference>
<reference evidence="3 4" key="1">
    <citation type="journal article" date="2023" name="Plant Biotechnol. J.">
        <title>Chromosome-level wild Hevea brasiliensis genome provides new tools for genomic-assisted breeding and valuable loci to elevate rubber yield.</title>
        <authorList>
            <person name="Cheng H."/>
            <person name="Song X."/>
            <person name="Hu Y."/>
            <person name="Wu T."/>
            <person name="Yang Q."/>
            <person name="An Z."/>
            <person name="Feng S."/>
            <person name="Deng Z."/>
            <person name="Wu W."/>
            <person name="Zeng X."/>
            <person name="Tu M."/>
            <person name="Wang X."/>
            <person name="Huang H."/>
        </authorList>
    </citation>
    <scope>NUCLEOTIDE SEQUENCE [LARGE SCALE GENOMIC DNA]</scope>
    <source>
        <strain evidence="3">MT/VB/25A 57/8</strain>
    </source>
</reference>
<evidence type="ECO:0000313" key="3">
    <source>
        <dbReference type="EMBL" id="KAJ9169937.1"/>
    </source>
</evidence>
<protein>
    <recommendedName>
        <fullName evidence="5">DUF4408 domain-containing protein</fullName>
    </recommendedName>
</protein>
<evidence type="ECO:0008006" key="5">
    <source>
        <dbReference type="Google" id="ProtNLM"/>
    </source>
</evidence>
<keyword evidence="2" id="KW-1133">Transmembrane helix</keyword>
<dbReference type="EMBL" id="JARPOI010000010">
    <property type="protein sequence ID" value="KAJ9169937.1"/>
    <property type="molecule type" value="Genomic_DNA"/>
</dbReference>
<feature type="transmembrane region" description="Helical" evidence="2">
    <location>
        <begin position="58"/>
        <end position="77"/>
    </location>
</feature>
<feature type="compositionally biased region" description="Polar residues" evidence="1">
    <location>
        <begin position="80"/>
        <end position="90"/>
    </location>
</feature>